<dbReference type="CDD" id="cd00054">
    <property type="entry name" value="EGF_CA"/>
    <property type="match status" value="3"/>
</dbReference>
<dbReference type="Proteomes" id="UP001159428">
    <property type="component" value="Unassembled WGS sequence"/>
</dbReference>
<dbReference type="InterPro" id="IPR051586">
    <property type="entry name" value="PKC-binding_NELL"/>
</dbReference>
<dbReference type="GO" id="GO:0005509">
    <property type="term" value="F:calcium ion binding"/>
    <property type="evidence" value="ECO:0007669"/>
    <property type="project" value="InterPro"/>
</dbReference>
<feature type="non-terminal residue" evidence="8">
    <location>
        <position position="198"/>
    </location>
</feature>
<feature type="domain" description="EGF-like" evidence="7">
    <location>
        <begin position="155"/>
        <end position="195"/>
    </location>
</feature>
<evidence type="ECO:0000313" key="8">
    <source>
        <dbReference type="EMBL" id="CAH3164155.1"/>
    </source>
</evidence>
<dbReference type="EMBL" id="CALNXJ010000100">
    <property type="protein sequence ID" value="CAH3164155.1"/>
    <property type="molecule type" value="Genomic_DNA"/>
</dbReference>
<keyword evidence="3" id="KW-0677">Repeat</keyword>
<evidence type="ECO:0000313" key="9">
    <source>
        <dbReference type="Proteomes" id="UP001159428"/>
    </source>
</evidence>
<dbReference type="SMART" id="SM00179">
    <property type="entry name" value="EGF_CA"/>
    <property type="match status" value="3"/>
</dbReference>
<evidence type="ECO:0000256" key="5">
    <source>
        <dbReference type="ARBA" id="ARBA00023180"/>
    </source>
</evidence>
<dbReference type="SUPFAM" id="SSF57184">
    <property type="entry name" value="Growth factor receptor domain"/>
    <property type="match status" value="1"/>
</dbReference>
<dbReference type="InterPro" id="IPR036056">
    <property type="entry name" value="Fibrinogen-like_C"/>
</dbReference>
<accession>A0AAU9Y117</accession>
<keyword evidence="4" id="KW-1015">Disulfide bond</keyword>
<evidence type="ECO:0000256" key="1">
    <source>
        <dbReference type="ARBA" id="ARBA00022536"/>
    </source>
</evidence>
<proteinExistence type="predicted"/>
<keyword evidence="9" id="KW-1185">Reference proteome</keyword>
<dbReference type="GO" id="GO:0005615">
    <property type="term" value="C:extracellular space"/>
    <property type="evidence" value="ECO:0007669"/>
    <property type="project" value="TreeGrafter"/>
</dbReference>
<dbReference type="InterPro" id="IPR009030">
    <property type="entry name" value="Growth_fac_rcpt_cys_sf"/>
</dbReference>
<keyword evidence="2" id="KW-0732">Signal</keyword>
<dbReference type="PANTHER" id="PTHR24042:SF5">
    <property type="entry name" value="EGF-LIKE CALCIUM-BINDING DOMAIN-CONTAINING PROTEIN"/>
    <property type="match status" value="1"/>
</dbReference>
<evidence type="ECO:0000256" key="4">
    <source>
        <dbReference type="ARBA" id="ARBA00023157"/>
    </source>
</evidence>
<keyword evidence="1 6" id="KW-0245">EGF-like domain</keyword>
<dbReference type="PANTHER" id="PTHR24042">
    <property type="entry name" value="NEL HOMOLOG"/>
    <property type="match status" value="1"/>
</dbReference>
<comment type="caution">
    <text evidence="6">Lacks conserved residue(s) required for the propagation of feature annotation.</text>
</comment>
<dbReference type="InterPro" id="IPR024731">
    <property type="entry name" value="NELL2-like_EGF"/>
</dbReference>
<dbReference type="InterPro" id="IPR001881">
    <property type="entry name" value="EGF-like_Ca-bd_dom"/>
</dbReference>
<dbReference type="PROSITE" id="PS50026">
    <property type="entry name" value="EGF_3"/>
    <property type="match status" value="3"/>
</dbReference>
<dbReference type="InterPro" id="IPR000742">
    <property type="entry name" value="EGF"/>
</dbReference>
<dbReference type="PROSITE" id="PS01186">
    <property type="entry name" value="EGF_2"/>
    <property type="match status" value="3"/>
</dbReference>
<dbReference type="Gene3D" id="2.10.25.10">
    <property type="entry name" value="Laminin"/>
    <property type="match status" value="3"/>
</dbReference>
<dbReference type="InterPro" id="IPR000152">
    <property type="entry name" value="EGF-type_Asp/Asn_hydroxyl_site"/>
</dbReference>
<sequence length="198" mass="21378">MEARPDNFQPDGSRFYMRRFKGRTPLGSIPELPASSCQEIKLSEGKDSISKKYWLDPANVGSSNLVYCDMSLGDIDECKSSNDVCDKNANCSNTVGFYNCTCKEGFTGDGHSCSDIDECRGNNSCHVNATCKNTLGSHVCECHPGYSGNGQNCSNIDECKGSNKVCDENANCSNTVGFYNCTCNEGFTGDGYSCSGKI</sequence>
<gene>
    <name evidence="8" type="ORF">PMEA_00002173</name>
</gene>
<feature type="domain" description="EGF-like" evidence="7">
    <location>
        <begin position="115"/>
        <end position="154"/>
    </location>
</feature>
<name>A0AAU9Y117_9CNID</name>
<comment type="caution">
    <text evidence="8">The sequence shown here is derived from an EMBL/GenBank/DDBJ whole genome shotgun (WGS) entry which is preliminary data.</text>
</comment>
<evidence type="ECO:0000256" key="6">
    <source>
        <dbReference type="PROSITE-ProRule" id="PRU00076"/>
    </source>
</evidence>
<reference evidence="8 9" key="1">
    <citation type="submission" date="2022-05" db="EMBL/GenBank/DDBJ databases">
        <authorList>
            <consortium name="Genoscope - CEA"/>
            <person name="William W."/>
        </authorList>
    </citation>
    <scope>NUCLEOTIDE SEQUENCE [LARGE SCALE GENOMIC DNA]</scope>
</reference>
<evidence type="ECO:0000259" key="7">
    <source>
        <dbReference type="PROSITE" id="PS50026"/>
    </source>
</evidence>
<organism evidence="8 9">
    <name type="scientific">Pocillopora meandrina</name>
    <dbReference type="NCBI Taxonomy" id="46732"/>
    <lineage>
        <taxon>Eukaryota</taxon>
        <taxon>Metazoa</taxon>
        <taxon>Cnidaria</taxon>
        <taxon>Anthozoa</taxon>
        <taxon>Hexacorallia</taxon>
        <taxon>Scleractinia</taxon>
        <taxon>Astrocoeniina</taxon>
        <taxon>Pocilloporidae</taxon>
        <taxon>Pocillopora</taxon>
    </lineage>
</organism>
<dbReference type="SMART" id="SM00181">
    <property type="entry name" value="EGF"/>
    <property type="match status" value="3"/>
</dbReference>
<feature type="domain" description="EGF-like" evidence="7">
    <location>
        <begin position="74"/>
        <end position="114"/>
    </location>
</feature>
<protein>
    <recommendedName>
        <fullName evidence="7">EGF-like domain-containing protein</fullName>
    </recommendedName>
</protein>
<dbReference type="AlphaFoldDB" id="A0AAU9Y117"/>
<evidence type="ECO:0000256" key="3">
    <source>
        <dbReference type="ARBA" id="ARBA00022737"/>
    </source>
</evidence>
<dbReference type="FunFam" id="2.10.25.10:FF:000038">
    <property type="entry name" value="Fibrillin 2"/>
    <property type="match status" value="3"/>
</dbReference>
<dbReference type="PROSITE" id="PS00010">
    <property type="entry name" value="ASX_HYDROXYL"/>
    <property type="match status" value="2"/>
</dbReference>
<dbReference type="SUPFAM" id="SSF56496">
    <property type="entry name" value="Fibrinogen C-terminal domain-like"/>
    <property type="match status" value="1"/>
</dbReference>
<dbReference type="GO" id="GO:0008201">
    <property type="term" value="F:heparin binding"/>
    <property type="evidence" value="ECO:0007669"/>
    <property type="project" value="TreeGrafter"/>
</dbReference>
<dbReference type="Pfam" id="PF12947">
    <property type="entry name" value="EGF_3"/>
    <property type="match status" value="3"/>
</dbReference>
<keyword evidence="5" id="KW-0325">Glycoprotein</keyword>
<evidence type="ECO:0000256" key="2">
    <source>
        <dbReference type="ARBA" id="ARBA00022729"/>
    </source>
</evidence>